<dbReference type="GO" id="GO:0003677">
    <property type="term" value="F:DNA binding"/>
    <property type="evidence" value="ECO:0007669"/>
    <property type="project" value="UniProtKB-UniRule"/>
</dbReference>
<accession>A0A3N1P1J1</accession>
<dbReference type="SUPFAM" id="SSF48498">
    <property type="entry name" value="Tetracyclin repressor-like, C-terminal domain"/>
    <property type="match status" value="1"/>
</dbReference>
<gene>
    <name evidence="6" type="ORF">EDC38_2055</name>
</gene>
<name>A0A3N1P1J1_9GAMM</name>
<keyword evidence="7" id="KW-1185">Reference proteome</keyword>
<evidence type="ECO:0000313" key="6">
    <source>
        <dbReference type="EMBL" id="ROQ21431.1"/>
    </source>
</evidence>
<dbReference type="PANTHER" id="PTHR47506:SF10">
    <property type="entry name" value="TRANSCRIPTIONAL REGULATORY PROTEIN"/>
    <property type="match status" value="1"/>
</dbReference>
<evidence type="ECO:0000313" key="7">
    <source>
        <dbReference type="Proteomes" id="UP000273643"/>
    </source>
</evidence>
<reference evidence="6 7" key="1">
    <citation type="submission" date="2018-11" db="EMBL/GenBank/DDBJ databases">
        <title>Genomic Encyclopedia of Type Strains, Phase IV (KMG-IV): sequencing the most valuable type-strain genomes for metagenomic binning, comparative biology and taxonomic classification.</title>
        <authorList>
            <person name="Goeker M."/>
        </authorList>
    </citation>
    <scope>NUCLEOTIDE SEQUENCE [LARGE SCALE GENOMIC DNA]</scope>
    <source>
        <strain evidence="6 7">DSM 16974</strain>
    </source>
</reference>
<dbReference type="Gene3D" id="1.10.357.10">
    <property type="entry name" value="Tetracycline Repressor, domain 2"/>
    <property type="match status" value="1"/>
</dbReference>
<dbReference type="InterPro" id="IPR009057">
    <property type="entry name" value="Homeodomain-like_sf"/>
</dbReference>
<feature type="DNA-binding region" description="H-T-H motif" evidence="4">
    <location>
        <begin position="29"/>
        <end position="48"/>
    </location>
</feature>
<evidence type="ECO:0000256" key="4">
    <source>
        <dbReference type="PROSITE-ProRule" id="PRU00335"/>
    </source>
</evidence>
<sequence length="204" mass="22666">MPRAPQYDRQEALDQAVRLFWSRGYHATSLKHLEQSLDMRPGSLYAAFGNKETLFLEALDRYAAAMASELQGHLKREPSALEALRAFLRELVLGCLGGAEPPARACMIVKTLLEVSEDDEPLRTRVNALLGSMELAIEQLLKRSVAQGDLRSDVDPGRLARVVQVQIMGLRTYAQRDLTPGVLESLLADVFSLLDNYRSLPTTA</sequence>
<protein>
    <submittedName>
        <fullName evidence="6">TetR family transcriptional regulator</fullName>
    </submittedName>
</protein>
<organism evidence="6 7">
    <name type="scientific">Marinimicrobium koreense</name>
    <dbReference type="NCBI Taxonomy" id="306545"/>
    <lineage>
        <taxon>Bacteria</taxon>
        <taxon>Pseudomonadati</taxon>
        <taxon>Pseudomonadota</taxon>
        <taxon>Gammaproteobacteria</taxon>
        <taxon>Cellvibrionales</taxon>
        <taxon>Cellvibrionaceae</taxon>
        <taxon>Marinimicrobium</taxon>
    </lineage>
</organism>
<evidence type="ECO:0000259" key="5">
    <source>
        <dbReference type="PROSITE" id="PS50977"/>
    </source>
</evidence>
<proteinExistence type="predicted"/>
<evidence type="ECO:0000256" key="3">
    <source>
        <dbReference type="ARBA" id="ARBA00023163"/>
    </source>
</evidence>
<dbReference type="Proteomes" id="UP000273643">
    <property type="component" value="Unassembled WGS sequence"/>
</dbReference>
<dbReference type="AlphaFoldDB" id="A0A3N1P1J1"/>
<dbReference type="PROSITE" id="PS50977">
    <property type="entry name" value="HTH_TETR_2"/>
    <property type="match status" value="1"/>
</dbReference>
<dbReference type="PANTHER" id="PTHR47506">
    <property type="entry name" value="TRANSCRIPTIONAL REGULATORY PROTEIN"/>
    <property type="match status" value="1"/>
</dbReference>
<dbReference type="Pfam" id="PF00440">
    <property type="entry name" value="TetR_N"/>
    <property type="match status" value="1"/>
</dbReference>
<dbReference type="InterPro" id="IPR001647">
    <property type="entry name" value="HTH_TetR"/>
</dbReference>
<dbReference type="OrthoDB" id="270177at2"/>
<dbReference type="EMBL" id="RJUK01000001">
    <property type="protein sequence ID" value="ROQ21431.1"/>
    <property type="molecule type" value="Genomic_DNA"/>
</dbReference>
<dbReference type="InterPro" id="IPR036271">
    <property type="entry name" value="Tet_transcr_reg_TetR-rel_C_sf"/>
</dbReference>
<keyword evidence="2 4" id="KW-0238">DNA-binding</keyword>
<feature type="domain" description="HTH tetR-type" evidence="5">
    <location>
        <begin position="6"/>
        <end position="66"/>
    </location>
</feature>
<dbReference type="InterPro" id="IPR011075">
    <property type="entry name" value="TetR_C"/>
</dbReference>
<dbReference type="SUPFAM" id="SSF46689">
    <property type="entry name" value="Homeodomain-like"/>
    <property type="match status" value="1"/>
</dbReference>
<dbReference type="RefSeq" id="WP_123638436.1">
    <property type="nucleotide sequence ID" value="NZ_RJUK01000001.1"/>
</dbReference>
<dbReference type="Gene3D" id="1.10.10.60">
    <property type="entry name" value="Homeodomain-like"/>
    <property type="match status" value="1"/>
</dbReference>
<evidence type="ECO:0000256" key="1">
    <source>
        <dbReference type="ARBA" id="ARBA00023015"/>
    </source>
</evidence>
<dbReference type="Pfam" id="PF16925">
    <property type="entry name" value="TetR_C_13"/>
    <property type="match status" value="1"/>
</dbReference>
<comment type="caution">
    <text evidence="6">The sequence shown here is derived from an EMBL/GenBank/DDBJ whole genome shotgun (WGS) entry which is preliminary data.</text>
</comment>
<keyword evidence="3" id="KW-0804">Transcription</keyword>
<keyword evidence="1" id="KW-0805">Transcription regulation</keyword>
<evidence type="ECO:0000256" key="2">
    <source>
        <dbReference type="ARBA" id="ARBA00023125"/>
    </source>
</evidence>